<feature type="non-terminal residue" evidence="4">
    <location>
        <position position="327"/>
    </location>
</feature>
<comment type="caution">
    <text evidence="4">The sequence shown here is derived from an EMBL/GenBank/DDBJ whole genome shotgun (WGS) entry which is preliminary data.</text>
</comment>
<evidence type="ECO:0000256" key="2">
    <source>
        <dbReference type="PROSITE-ProRule" id="PRU00169"/>
    </source>
</evidence>
<dbReference type="Gene3D" id="3.40.50.2300">
    <property type="match status" value="1"/>
</dbReference>
<reference evidence="4 5" key="1">
    <citation type="journal article" date="2018" name="Nat. Biotechnol.">
        <title>A standardized bacterial taxonomy based on genome phylogeny substantially revises the tree of life.</title>
        <authorList>
            <person name="Parks D.H."/>
            <person name="Chuvochina M."/>
            <person name="Waite D.W."/>
            <person name="Rinke C."/>
            <person name="Skarshewski A."/>
            <person name="Chaumeil P.A."/>
            <person name="Hugenholtz P."/>
        </authorList>
    </citation>
    <scope>NUCLEOTIDE SEQUENCE [LARGE SCALE GENOMIC DNA]</scope>
    <source>
        <strain evidence="4">UBA8672</strain>
    </source>
</reference>
<evidence type="ECO:0000259" key="3">
    <source>
        <dbReference type="PROSITE" id="PS50110"/>
    </source>
</evidence>
<evidence type="ECO:0000256" key="1">
    <source>
        <dbReference type="ARBA" id="ARBA00022553"/>
    </source>
</evidence>
<dbReference type="InterPro" id="IPR001789">
    <property type="entry name" value="Sig_transdc_resp-reg_receiver"/>
</dbReference>
<dbReference type="PROSITE" id="PS50110">
    <property type="entry name" value="RESPONSE_REGULATORY"/>
    <property type="match status" value="1"/>
</dbReference>
<dbReference type="PANTHER" id="PTHR44591">
    <property type="entry name" value="STRESS RESPONSE REGULATOR PROTEIN 1"/>
    <property type="match status" value="1"/>
</dbReference>
<name>A0A3D5QA22_FLESI</name>
<dbReference type="SUPFAM" id="SSF52172">
    <property type="entry name" value="CheY-like"/>
    <property type="match status" value="1"/>
</dbReference>
<dbReference type="CDD" id="cd00156">
    <property type="entry name" value="REC"/>
    <property type="match status" value="1"/>
</dbReference>
<dbReference type="AlphaFoldDB" id="A0A3D5QA22"/>
<proteinExistence type="predicted"/>
<feature type="modified residue" description="4-aspartylphosphate" evidence="2">
    <location>
        <position position="52"/>
    </location>
</feature>
<evidence type="ECO:0000313" key="4">
    <source>
        <dbReference type="EMBL" id="HCW92558.1"/>
    </source>
</evidence>
<dbReference type="Pfam" id="PF00072">
    <property type="entry name" value="Response_reg"/>
    <property type="match status" value="1"/>
</dbReference>
<protein>
    <recommendedName>
        <fullName evidence="3">Response regulatory domain-containing protein</fullName>
    </recommendedName>
</protein>
<sequence length="327" mass="37293">MRILLVDDDVYTLDILTTLLEKTIQSDVLSVSTKKEAVEALERENFLFIITDIKLEDGSGYEILEKSKQKNVLTPVIGITGYVDELEDTYMSINFDALIRKPLHLQDFLKKLNEVNSTYFQVFFYGSFSEFREASPETSDKKMVVFTTEEYAVDVQEYLEEKQLNSFGVVVPGFIYRSNVFESGIMTMFISKKATELKLCDSASLFDSDPEGTKSHLIFYDVCTLDLDEFCDKYGKKLESNYVLGVGCGDKYLRRGPALFDKKGFHDKSCLVISTSRRIYSESFLGLKTRGKPLTVEREGDVIKKINGENAGEYYLQLYQACEKDSV</sequence>
<gene>
    <name evidence="4" type="ORF">DHM44_02640</name>
</gene>
<dbReference type="InterPro" id="IPR011006">
    <property type="entry name" value="CheY-like_superfamily"/>
</dbReference>
<dbReference type="Proteomes" id="UP000262325">
    <property type="component" value="Unassembled WGS sequence"/>
</dbReference>
<dbReference type="GO" id="GO:0000160">
    <property type="term" value="P:phosphorelay signal transduction system"/>
    <property type="evidence" value="ECO:0007669"/>
    <property type="project" value="InterPro"/>
</dbReference>
<dbReference type="SMART" id="SM00448">
    <property type="entry name" value="REC"/>
    <property type="match status" value="1"/>
</dbReference>
<dbReference type="PANTHER" id="PTHR44591:SF3">
    <property type="entry name" value="RESPONSE REGULATORY DOMAIN-CONTAINING PROTEIN"/>
    <property type="match status" value="1"/>
</dbReference>
<evidence type="ECO:0000313" key="5">
    <source>
        <dbReference type="Proteomes" id="UP000262325"/>
    </source>
</evidence>
<organism evidence="4 5">
    <name type="scientific">Flexistipes sinusarabici</name>
    <dbReference type="NCBI Taxonomy" id="2352"/>
    <lineage>
        <taxon>Bacteria</taxon>
        <taxon>Pseudomonadati</taxon>
        <taxon>Deferribacterota</taxon>
        <taxon>Deferribacteres</taxon>
        <taxon>Deferribacterales</taxon>
        <taxon>Flexistipitaceae</taxon>
        <taxon>Flexistipes</taxon>
    </lineage>
</organism>
<accession>A0A3D5QA22</accession>
<feature type="domain" description="Response regulatory" evidence="3">
    <location>
        <begin position="2"/>
        <end position="116"/>
    </location>
</feature>
<keyword evidence="1 2" id="KW-0597">Phosphoprotein</keyword>
<dbReference type="InterPro" id="IPR050595">
    <property type="entry name" value="Bact_response_regulator"/>
</dbReference>
<dbReference type="EMBL" id="DPPF01000058">
    <property type="protein sequence ID" value="HCW92558.1"/>
    <property type="molecule type" value="Genomic_DNA"/>
</dbReference>